<dbReference type="PANTHER" id="PTHR24121:SF21">
    <property type="entry name" value="ANKYRIN REPEAT FAMILY PROTEIN"/>
    <property type="match status" value="1"/>
</dbReference>
<dbReference type="SUPFAM" id="SSF48403">
    <property type="entry name" value="Ankyrin repeat"/>
    <property type="match status" value="1"/>
</dbReference>
<feature type="repeat" description="ANK" evidence="1">
    <location>
        <begin position="460"/>
        <end position="492"/>
    </location>
</feature>
<dbReference type="InterPro" id="IPR002110">
    <property type="entry name" value="Ankyrin_rpt"/>
</dbReference>
<dbReference type="InterPro" id="IPR036770">
    <property type="entry name" value="Ankyrin_rpt-contain_sf"/>
</dbReference>
<proteinExistence type="predicted"/>
<keyword evidence="1" id="KW-0040">ANK repeat</keyword>
<dbReference type="EMBL" id="JALLPJ020001254">
    <property type="protein sequence ID" value="KAL3772951.1"/>
    <property type="molecule type" value="Genomic_DNA"/>
</dbReference>
<dbReference type="PROSITE" id="PS50088">
    <property type="entry name" value="ANK_REPEAT"/>
    <property type="match status" value="1"/>
</dbReference>
<dbReference type="AlphaFoldDB" id="A0ABD3NAD1"/>
<evidence type="ECO:0000313" key="4">
    <source>
        <dbReference type="Proteomes" id="UP001530400"/>
    </source>
</evidence>
<protein>
    <submittedName>
        <fullName evidence="3">Uncharacterized protein</fullName>
    </submittedName>
</protein>
<dbReference type="Proteomes" id="UP001530400">
    <property type="component" value="Unassembled WGS sequence"/>
</dbReference>
<accession>A0ABD3NAD1</accession>
<organism evidence="3 4">
    <name type="scientific">Cyclotella atomus</name>
    <dbReference type="NCBI Taxonomy" id="382360"/>
    <lineage>
        <taxon>Eukaryota</taxon>
        <taxon>Sar</taxon>
        <taxon>Stramenopiles</taxon>
        <taxon>Ochrophyta</taxon>
        <taxon>Bacillariophyta</taxon>
        <taxon>Coscinodiscophyceae</taxon>
        <taxon>Thalassiosirophycidae</taxon>
        <taxon>Stephanodiscales</taxon>
        <taxon>Stephanodiscaceae</taxon>
        <taxon>Cyclotella</taxon>
    </lineage>
</organism>
<dbReference type="Gene3D" id="1.25.40.20">
    <property type="entry name" value="Ankyrin repeat-containing domain"/>
    <property type="match status" value="2"/>
</dbReference>
<keyword evidence="4" id="KW-1185">Reference proteome</keyword>
<dbReference type="Pfam" id="PF12796">
    <property type="entry name" value="Ank_2"/>
    <property type="match status" value="1"/>
</dbReference>
<gene>
    <name evidence="3" type="ORF">ACHAWO_008681</name>
</gene>
<feature type="signal peptide" evidence="2">
    <location>
        <begin position="1"/>
        <end position="24"/>
    </location>
</feature>
<name>A0ABD3NAD1_9STRA</name>
<keyword evidence="2" id="KW-0732">Signal</keyword>
<evidence type="ECO:0000313" key="3">
    <source>
        <dbReference type="EMBL" id="KAL3772951.1"/>
    </source>
</evidence>
<comment type="caution">
    <text evidence="3">The sequence shown here is derived from an EMBL/GenBank/DDBJ whole genome shotgun (WGS) entry which is preliminary data.</text>
</comment>
<reference evidence="3 4" key="1">
    <citation type="submission" date="2024-10" db="EMBL/GenBank/DDBJ databases">
        <title>Updated reference genomes for cyclostephanoid diatoms.</title>
        <authorList>
            <person name="Roberts W.R."/>
            <person name="Alverson A.J."/>
        </authorList>
    </citation>
    <scope>NUCLEOTIDE SEQUENCE [LARGE SCALE GENOMIC DNA]</scope>
    <source>
        <strain evidence="3 4">AJA010-31</strain>
    </source>
</reference>
<sequence length="604" mass="68011">MLSFQLTIATLAAAAAGRSLPVCAFNILSTHHYLTHHVSLSSTISVSNEIILPDIKDTPIDRRPHEQRVAAPRNARRLNHAFQHLYRHLDRRWDDNDWKADQWSNDVEFQQNAQFIIKDIVDANSTIAAIPVDRNAVLSAIHYLHFRGGYSLDEIQDMHQSFPPLFEIDVMRHLRPKMRFLKDCMGGGYNTTFKGITRQVLSPQLRDVIPASFFGARFERTIAPRHAFLVHAGIPHGQQLWESADGKTLFEDFLLMHRKPKQFAAMCNSWRNKYTQNKLSNNLPITAEQVVAFDKLFQRGMLSAARNDTAYVFPDDKNKQYSDDPSLMTTANVTSAQLIRYLIQHGANPYEEDVRGASLFHWAAGCGNLDALRELVECCNELNVYRVATNDCTNCRGIEAALLWKASRDHATPLHWAAAGAGPKEFGIGGHLSVCNYLLALCQQQGLISERKLIDSQTKDGNTVLMWAAWSRSLDVVKLLVRGRADTTTCNRNGCSVAHWAASGGSIAVCKYLAEIAHVDFSVENYAGNTPLSHAVAYGRVDVIKWLREDIKVEDKYGAAADLAMDFVNWADSGLGLIGEEEEFERRKVFDMFKDWKLEMEDDG</sequence>
<evidence type="ECO:0000256" key="2">
    <source>
        <dbReference type="SAM" id="SignalP"/>
    </source>
</evidence>
<dbReference type="SMART" id="SM00248">
    <property type="entry name" value="ANK"/>
    <property type="match status" value="6"/>
</dbReference>
<dbReference type="PANTHER" id="PTHR24121">
    <property type="entry name" value="NO MECHANORECEPTOR POTENTIAL C, ISOFORM D-RELATED"/>
    <property type="match status" value="1"/>
</dbReference>
<evidence type="ECO:0000256" key="1">
    <source>
        <dbReference type="PROSITE-ProRule" id="PRU00023"/>
    </source>
</evidence>
<feature type="chain" id="PRO_5044768769" evidence="2">
    <location>
        <begin position="25"/>
        <end position="604"/>
    </location>
</feature>